<dbReference type="PANTHER" id="PTHR10039">
    <property type="entry name" value="AMELOGENIN"/>
    <property type="match status" value="1"/>
</dbReference>
<evidence type="ECO:0000313" key="4">
    <source>
        <dbReference type="EMBL" id="KAL2279627.1"/>
    </source>
</evidence>
<evidence type="ECO:0000256" key="1">
    <source>
        <dbReference type="ARBA" id="ARBA00022737"/>
    </source>
</evidence>
<dbReference type="EMBL" id="JBAWTH010000074">
    <property type="protein sequence ID" value="KAL2279627.1"/>
    <property type="molecule type" value="Genomic_DNA"/>
</dbReference>
<evidence type="ECO:0000259" key="2">
    <source>
        <dbReference type="Pfam" id="PF24883"/>
    </source>
</evidence>
<feature type="domain" description="DUF7791" evidence="3">
    <location>
        <begin position="580"/>
        <end position="743"/>
    </location>
</feature>
<feature type="domain" description="Nephrocystin 3-like N-terminal" evidence="2">
    <location>
        <begin position="309"/>
        <end position="476"/>
    </location>
</feature>
<dbReference type="InterPro" id="IPR027417">
    <property type="entry name" value="P-loop_NTPase"/>
</dbReference>
<protein>
    <recommendedName>
        <fullName evidence="6">NACHT domain-containing protein</fullName>
    </recommendedName>
</protein>
<comment type="caution">
    <text evidence="4">The sequence shown here is derived from an EMBL/GenBank/DDBJ whole genome shotgun (WGS) entry which is preliminary data.</text>
</comment>
<dbReference type="PANTHER" id="PTHR10039:SF5">
    <property type="entry name" value="NACHT DOMAIN-CONTAINING PROTEIN"/>
    <property type="match status" value="1"/>
</dbReference>
<keyword evidence="5" id="KW-1185">Reference proteome</keyword>
<name>A0ABR4EB36_9PEZI</name>
<keyword evidence="1" id="KW-0677">Repeat</keyword>
<evidence type="ECO:0008006" key="6">
    <source>
        <dbReference type="Google" id="ProtNLM"/>
    </source>
</evidence>
<dbReference type="Pfam" id="PF24883">
    <property type="entry name" value="NPHP3_N"/>
    <property type="match status" value="1"/>
</dbReference>
<organism evidence="4 5">
    <name type="scientific">Diaporthe vaccinii</name>
    <dbReference type="NCBI Taxonomy" id="105482"/>
    <lineage>
        <taxon>Eukaryota</taxon>
        <taxon>Fungi</taxon>
        <taxon>Dikarya</taxon>
        <taxon>Ascomycota</taxon>
        <taxon>Pezizomycotina</taxon>
        <taxon>Sordariomycetes</taxon>
        <taxon>Sordariomycetidae</taxon>
        <taxon>Diaporthales</taxon>
        <taxon>Diaporthaceae</taxon>
        <taxon>Diaporthe</taxon>
        <taxon>Diaporthe eres species complex</taxon>
    </lineage>
</organism>
<accession>A0ABR4EB36</accession>
<dbReference type="InterPro" id="IPR056884">
    <property type="entry name" value="NPHP3-like_N"/>
</dbReference>
<gene>
    <name evidence="4" type="ORF">FJTKL_13313</name>
</gene>
<sequence>MDPVSALGVASAAVAFIDFAIGIVHEIHANCGTGKRLTQRSFETVINDLLSWNLSLDQDNVAESDSDLRVREHFKALQHLLSECSATARKLIEALEELKPKSPVSKWDCFCAALKMHWGADRLEDLRLQIESFRSQLSLRMLGYINAKLDTRYTAQNRNFDAIAHQNSKIVDIMAIHQRQLAAVAGQEKCTQTAVVEALAILKSGEMRRLSVDEGPQSDGSRAGVGYQVGPGVSTYVLSMGDGITSSTGEHKADNTSFDEMQKHIMGLLHFPEIQFRFESVKHSHRRTLDWVFGEETERADEGPTFTWSNFATWLQSDSRCYWLRGKAGSGKSTLMKYLYQDERTRLHLLKWSEGRRLITPGFFFWYLGTTLQKSQAGLFRALLYNIFQQWPPLILEIMPELCEPYAGGGVSSQEEPAMETLWNWFRRLQEVTSQVSICIFIDGLDEYVGDHSAMAELFLDMANACPFIKFVVSSRPINSCVDAFQNSPSLRLENLNRTDIRTYVEDKLGPKLDIWGRGKCPELREEIVVKSMGVFLWVHLVVHSLLQGLRDGDTTSELATRLRDLPSDLEQLYVHMLDRIPTAYQPQASQIFQLVLTRDQVLDRLLGERRQRLSALQFSYAIEDAEDDERQLEAGPTTSLMQSQRVAHTDARIRSRCFGIVEVVYRDRTGAPIMHPEVPSFFDTNDPRFHSVEYMHRTASEFLTQGYVEAKLRDLLRGQAFEPLERLFRSCVVLARTSEPVRALRGDLDDVMVWGRLVEGLVYAKEAEEKGRPLVMAELELLDSAYSWQWENSEIYYKRMQDAWVSIRRSGHWFRRIPERHDRECFTDYTILFLLGQHLCTGMGMPRLYYQVQSQVVLLIVPR</sequence>
<evidence type="ECO:0000259" key="3">
    <source>
        <dbReference type="Pfam" id="PF25053"/>
    </source>
</evidence>
<dbReference type="Gene3D" id="3.40.50.300">
    <property type="entry name" value="P-loop containing nucleotide triphosphate hydrolases"/>
    <property type="match status" value="1"/>
</dbReference>
<evidence type="ECO:0000313" key="5">
    <source>
        <dbReference type="Proteomes" id="UP001600888"/>
    </source>
</evidence>
<reference evidence="4 5" key="1">
    <citation type="submission" date="2024-03" db="EMBL/GenBank/DDBJ databases">
        <title>A high-quality draft genome sequence of Diaporthe vaccinii, a causative agent of upright dieback and viscid rot disease in cranberry plants.</title>
        <authorList>
            <person name="Sarrasin M."/>
            <person name="Lang B.F."/>
            <person name="Burger G."/>
        </authorList>
    </citation>
    <scope>NUCLEOTIDE SEQUENCE [LARGE SCALE GENOMIC DNA]</scope>
    <source>
        <strain evidence="4 5">IS7</strain>
    </source>
</reference>
<dbReference type="Proteomes" id="UP001600888">
    <property type="component" value="Unassembled WGS sequence"/>
</dbReference>
<dbReference type="SUPFAM" id="SSF52540">
    <property type="entry name" value="P-loop containing nucleoside triphosphate hydrolases"/>
    <property type="match status" value="1"/>
</dbReference>
<dbReference type="InterPro" id="IPR056693">
    <property type="entry name" value="DUF7791"/>
</dbReference>
<proteinExistence type="predicted"/>
<dbReference type="Pfam" id="PF25053">
    <property type="entry name" value="DUF7791"/>
    <property type="match status" value="1"/>
</dbReference>